<name>A0A0H5QXV8_9EUKA</name>
<proteinExistence type="predicted"/>
<evidence type="ECO:0000313" key="1">
    <source>
        <dbReference type="EMBL" id="CRZ06798.1"/>
    </source>
</evidence>
<protein>
    <submittedName>
        <fullName evidence="1">Uncharacterized protein</fullName>
    </submittedName>
</protein>
<sequence>MDTQFGLPAATRIHRTFFDNPIRGGHRQRINSEQILSVPERDRRLRPQPLDPTGDVIQDDPIKECRGDILTESHELESAPLVLDLQFIYGVFNAASMPQTVRFGLNEYFLGAIMFPTAAILREL</sequence>
<dbReference type="EMBL" id="HACM01006356">
    <property type="protein sequence ID" value="CRZ06798.1"/>
    <property type="molecule type" value="Transcribed_RNA"/>
</dbReference>
<organism evidence="1">
    <name type="scientific">Spongospora subterranea</name>
    <dbReference type="NCBI Taxonomy" id="70186"/>
    <lineage>
        <taxon>Eukaryota</taxon>
        <taxon>Sar</taxon>
        <taxon>Rhizaria</taxon>
        <taxon>Endomyxa</taxon>
        <taxon>Phytomyxea</taxon>
        <taxon>Plasmodiophorida</taxon>
        <taxon>Plasmodiophoridae</taxon>
        <taxon>Spongospora</taxon>
    </lineage>
</organism>
<dbReference type="AlphaFoldDB" id="A0A0H5QXV8"/>
<reference evidence="1" key="1">
    <citation type="submission" date="2015-04" db="EMBL/GenBank/DDBJ databases">
        <title>The genome sequence of the plant pathogenic Rhizarian Plasmodiophora brassicae reveals insights in its biotrophic life cycle and the origin of chitin synthesis.</title>
        <authorList>
            <person name="Schwelm A."/>
            <person name="Fogelqvist J."/>
            <person name="Knaust A."/>
            <person name="Julke S."/>
            <person name="Lilja T."/>
            <person name="Dhandapani V."/>
            <person name="Bonilla-Rosso G."/>
            <person name="Karlsson M."/>
            <person name="Shevchenko A."/>
            <person name="Choi S.R."/>
            <person name="Kim H.G."/>
            <person name="Park J.Y."/>
            <person name="Lim Y.P."/>
            <person name="Ludwig-Muller J."/>
            <person name="Dixelius C."/>
        </authorList>
    </citation>
    <scope>NUCLEOTIDE SEQUENCE</scope>
    <source>
        <tissue evidence="1">Potato root galls</tissue>
    </source>
</reference>
<accession>A0A0H5QXV8</accession>